<organism evidence="1 2">
    <name type="scientific">Prunus armeniaca</name>
    <name type="common">Apricot</name>
    <name type="synonym">Armeniaca vulgaris</name>
    <dbReference type="NCBI Taxonomy" id="36596"/>
    <lineage>
        <taxon>Eukaryota</taxon>
        <taxon>Viridiplantae</taxon>
        <taxon>Streptophyta</taxon>
        <taxon>Embryophyta</taxon>
        <taxon>Tracheophyta</taxon>
        <taxon>Spermatophyta</taxon>
        <taxon>Magnoliopsida</taxon>
        <taxon>eudicotyledons</taxon>
        <taxon>Gunneridae</taxon>
        <taxon>Pentapetalae</taxon>
        <taxon>rosids</taxon>
        <taxon>fabids</taxon>
        <taxon>Rosales</taxon>
        <taxon>Rosaceae</taxon>
        <taxon>Amygdaloideae</taxon>
        <taxon>Amygdaleae</taxon>
        <taxon>Prunus</taxon>
    </lineage>
</organism>
<dbReference type="AlphaFoldDB" id="A0A6J5XH28"/>
<keyword evidence="2" id="KW-1185">Reference proteome</keyword>
<dbReference type="EMBL" id="CAEKKB010000006">
    <property type="protein sequence ID" value="CAB4313226.1"/>
    <property type="molecule type" value="Genomic_DNA"/>
</dbReference>
<name>A0A6J5XH28_PRUAR</name>
<sequence length="66" mass="7475">MGAITTIHLFKEADFDSLILILVYCTPSIRGMEETFICYYPIIRMEDLQRDGGVCGKKTIICNANK</sequence>
<protein>
    <submittedName>
        <fullName evidence="1">Uncharacterized protein</fullName>
    </submittedName>
</protein>
<gene>
    <name evidence="1" type="ORF">ORAREDHAP_LOCUS36061</name>
</gene>
<proteinExistence type="predicted"/>
<evidence type="ECO:0000313" key="1">
    <source>
        <dbReference type="EMBL" id="CAB4313226.1"/>
    </source>
</evidence>
<evidence type="ECO:0000313" key="2">
    <source>
        <dbReference type="Proteomes" id="UP000507245"/>
    </source>
</evidence>
<dbReference type="Proteomes" id="UP000507245">
    <property type="component" value="Unassembled WGS sequence"/>
</dbReference>
<reference evidence="2" key="1">
    <citation type="journal article" date="2020" name="Genome Biol.">
        <title>Gamete binning: chromosome-level and haplotype-resolved genome assembly enabled by high-throughput single-cell sequencing of gamete genomes.</title>
        <authorList>
            <person name="Campoy J.A."/>
            <person name="Sun H."/>
            <person name="Goel M."/>
            <person name="Jiao W.-B."/>
            <person name="Folz-Donahue K."/>
            <person name="Wang N."/>
            <person name="Rubio M."/>
            <person name="Liu C."/>
            <person name="Kukat C."/>
            <person name="Ruiz D."/>
            <person name="Huettel B."/>
            <person name="Schneeberger K."/>
        </authorList>
    </citation>
    <scope>NUCLEOTIDE SEQUENCE [LARGE SCALE GENOMIC DNA]</scope>
    <source>
        <strain evidence="2">cv. Rojo Pasion</strain>
    </source>
</reference>
<accession>A0A6J5XH28</accession>